<evidence type="ECO:0000256" key="11">
    <source>
        <dbReference type="SAM" id="Phobius"/>
    </source>
</evidence>
<dbReference type="PANTHER" id="PTHR45436:SF5">
    <property type="entry name" value="SENSOR HISTIDINE KINASE TRCS"/>
    <property type="match status" value="1"/>
</dbReference>
<dbReference type="PANTHER" id="PTHR45436">
    <property type="entry name" value="SENSOR HISTIDINE KINASE YKOH"/>
    <property type="match status" value="1"/>
</dbReference>
<dbReference type="Pfam" id="PF08376">
    <property type="entry name" value="NIT"/>
    <property type="match status" value="1"/>
</dbReference>
<dbReference type="GO" id="GO:0005886">
    <property type="term" value="C:plasma membrane"/>
    <property type="evidence" value="ECO:0007669"/>
    <property type="project" value="TreeGrafter"/>
</dbReference>
<evidence type="ECO:0000256" key="10">
    <source>
        <dbReference type="SAM" id="MobiDB-lite"/>
    </source>
</evidence>
<feature type="compositionally biased region" description="Low complexity" evidence="10">
    <location>
        <begin position="675"/>
        <end position="687"/>
    </location>
</feature>
<dbReference type="SUPFAM" id="SSF55874">
    <property type="entry name" value="ATPase domain of HSP90 chaperone/DNA topoisomerase II/histidine kinase"/>
    <property type="match status" value="1"/>
</dbReference>
<evidence type="ECO:0000256" key="9">
    <source>
        <dbReference type="ARBA" id="ARBA00023012"/>
    </source>
</evidence>
<feature type="domain" description="Histidine kinase" evidence="13">
    <location>
        <begin position="516"/>
        <end position="621"/>
    </location>
</feature>
<feature type="transmembrane region" description="Helical" evidence="11">
    <location>
        <begin position="298"/>
        <end position="323"/>
    </location>
</feature>
<keyword evidence="6 11" id="KW-0812">Transmembrane</keyword>
<evidence type="ECO:0000256" key="6">
    <source>
        <dbReference type="ARBA" id="ARBA00022692"/>
    </source>
</evidence>
<dbReference type="GO" id="GO:0004673">
    <property type="term" value="F:protein histidine kinase activity"/>
    <property type="evidence" value="ECO:0007669"/>
    <property type="project" value="UniProtKB-EC"/>
</dbReference>
<keyword evidence="7" id="KW-0418">Kinase</keyword>
<keyword evidence="11" id="KW-0472">Membrane</keyword>
<keyword evidence="9" id="KW-0902">Two-component regulatory system</keyword>
<name>A0A846YWL8_9ACTN</name>
<dbReference type="EMBL" id="JAAXPI010000002">
    <property type="protein sequence ID" value="NKZ02616.1"/>
    <property type="molecule type" value="Genomic_DNA"/>
</dbReference>
<feature type="region of interest" description="Disordered" evidence="10">
    <location>
        <begin position="632"/>
        <end position="823"/>
    </location>
</feature>
<dbReference type="EC" id="2.7.13.3" evidence="3"/>
<dbReference type="InterPro" id="IPR003594">
    <property type="entry name" value="HATPase_dom"/>
</dbReference>
<keyword evidence="4" id="KW-0597">Phosphoprotein</keyword>
<feature type="signal peptide" evidence="12">
    <location>
        <begin position="1"/>
        <end position="26"/>
    </location>
</feature>
<comment type="subcellular location">
    <subcellularLocation>
        <location evidence="2">Membrane</location>
    </subcellularLocation>
</comment>
<evidence type="ECO:0000259" key="14">
    <source>
        <dbReference type="PROSITE" id="PS50906"/>
    </source>
</evidence>
<dbReference type="SMART" id="SM00304">
    <property type="entry name" value="HAMP"/>
    <property type="match status" value="1"/>
</dbReference>
<keyword evidence="5" id="KW-0808">Transferase</keyword>
<evidence type="ECO:0000256" key="3">
    <source>
        <dbReference type="ARBA" id="ARBA00012438"/>
    </source>
</evidence>
<dbReference type="InterPro" id="IPR050428">
    <property type="entry name" value="TCS_sensor_his_kinase"/>
</dbReference>
<evidence type="ECO:0000256" key="2">
    <source>
        <dbReference type="ARBA" id="ARBA00004370"/>
    </source>
</evidence>
<dbReference type="InterPro" id="IPR036890">
    <property type="entry name" value="HATPase_C_sf"/>
</dbReference>
<keyword evidence="12" id="KW-0732">Signal</keyword>
<feature type="transmembrane region" description="Helical" evidence="11">
    <location>
        <begin position="36"/>
        <end position="55"/>
    </location>
</feature>
<feature type="compositionally biased region" description="Pro residues" evidence="10">
    <location>
        <begin position="753"/>
        <end position="762"/>
    </location>
</feature>
<feature type="compositionally biased region" description="Polar residues" evidence="10">
    <location>
        <begin position="720"/>
        <end position="732"/>
    </location>
</feature>
<dbReference type="InterPro" id="IPR003660">
    <property type="entry name" value="HAMP_dom"/>
</dbReference>
<feature type="chain" id="PRO_5032416205" description="histidine kinase" evidence="12">
    <location>
        <begin position="27"/>
        <end position="855"/>
    </location>
</feature>
<evidence type="ECO:0000256" key="5">
    <source>
        <dbReference type="ARBA" id="ARBA00022679"/>
    </source>
</evidence>
<feature type="domain" description="NIT" evidence="14">
    <location>
        <begin position="48"/>
        <end position="298"/>
    </location>
</feature>
<accession>A0A846YWL8</accession>
<organism evidence="15 16">
    <name type="scientific">Actinomadura latina</name>
    <dbReference type="NCBI Taxonomy" id="163603"/>
    <lineage>
        <taxon>Bacteria</taxon>
        <taxon>Bacillati</taxon>
        <taxon>Actinomycetota</taxon>
        <taxon>Actinomycetes</taxon>
        <taxon>Streptosporangiales</taxon>
        <taxon>Thermomonosporaceae</taxon>
        <taxon>Actinomadura</taxon>
    </lineage>
</organism>
<keyword evidence="16" id="KW-1185">Reference proteome</keyword>
<evidence type="ECO:0000259" key="13">
    <source>
        <dbReference type="PROSITE" id="PS50109"/>
    </source>
</evidence>
<dbReference type="InterPro" id="IPR010910">
    <property type="entry name" value="Nitrate/nitrite_sensing_bac"/>
</dbReference>
<dbReference type="InterPro" id="IPR005467">
    <property type="entry name" value="His_kinase_dom"/>
</dbReference>
<sequence length="855" mass="92086">MRFRNSRLRTKIAAMLLSLTALWAFAAWVTAREGVNLLWVSTLNTVVTASNPMLVELQNERRFTMVYLAAPNQNGREAMVTQRSKTDKTVATMIDRTESGSVRRAADDTLENRMAEAVGLLRKLGDYRRAVDSGAMGRNQALQNYTAMNEAVYRMYDAMATLDDDDFADVVRAAIAVARSGELLTREDALVAGMLQTGRLSSGDLQAVNQSIAVRRYAFDQAMVGLRDTEHREYQEMTTSPELAAVKALEDRLLQTRPGQRTRVTAAQWRQTTQAGLADMNRSIDEAGERTIDRATPLGVWVIVRLLLAGGLGLLAVIASIIVSITTARALVRQLERLRGAAWELAEQRLPGVVERLGHGEKVDIAVEAPPLQFGNDEIGQVGRAFNAVQETAIRTAVEQAELRRGIRDVLLSLARRTQTLVHRQLNMLDTMERKRDIDPKDLEELFRLDHLATRMRRNAENLIVLSGSIPARGWRQSVPMVDVVRAAVGEVEDYTRVTVLPFGPIELAGRAVGDVTHLLAELIENAVSFSPPDTAVHIGGHLVANGFAIDIEDRGLGMTDDKLAEINERIVDPPEFNLRSSVQLGLFVVAKLAERYGVRVALKRSAYGGTTAVIVIPQELVVESGARRAPAATTENGLAVRQPAAVPAGAERGRPADAQAAGTRGVATLTRQQSASPLALVAPPASESDDTDAPDSPEAQATGTGTGTRSDATGDPLTTGPQSTGPQSTGPQAAEPLSTAPQADPAHGSAPAEPPDGPEPPGDAATSHPEDQPPVTDSSTTPSGLPVRVPQANLAEPLRTDESAAAEQPDEHDDPGRSPEEIQRIMGSYQRGTRLARTAVESLGNEAVEGEDEQ</sequence>
<dbReference type="PROSITE" id="PS50906">
    <property type="entry name" value="NIT"/>
    <property type="match status" value="1"/>
</dbReference>
<evidence type="ECO:0000256" key="1">
    <source>
        <dbReference type="ARBA" id="ARBA00000085"/>
    </source>
</evidence>
<dbReference type="GO" id="GO:0000160">
    <property type="term" value="P:phosphorelay signal transduction system"/>
    <property type="evidence" value="ECO:0007669"/>
    <property type="project" value="UniProtKB-KW"/>
</dbReference>
<reference evidence="15 16" key="1">
    <citation type="submission" date="2020-04" db="EMBL/GenBank/DDBJ databases">
        <title>MicrobeNet Type strains.</title>
        <authorList>
            <person name="Nicholson A.C."/>
        </authorList>
    </citation>
    <scope>NUCLEOTIDE SEQUENCE [LARGE SCALE GENOMIC DNA]</scope>
    <source>
        <strain evidence="15 16">ATCC BAA-277</strain>
    </source>
</reference>
<dbReference type="InterPro" id="IPR013587">
    <property type="entry name" value="Nitrate/nitrite_sensing"/>
</dbReference>
<dbReference type="Proteomes" id="UP000579250">
    <property type="component" value="Unassembled WGS sequence"/>
</dbReference>
<dbReference type="AlphaFoldDB" id="A0A846YWL8"/>
<dbReference type="Gene3D" id="3.30.565.10">
    <property type="entry name" value="Histidine kinase-like ATPase, C-terminal domain"/>
    <property type="match status" value="1"/>
</dbReference>
<dbReference type="SMART" id="SM00387">
    <property type="entry name" value="HATPase_c"/>
    <property type="match status" value="1"/>
</dbReference>
<evidence type="ECO:0000313" key="16">
    <source>
        <dbReference type="Proteomes" id="UP000579250"/>
    </source>
</evidence>
<keyword evidence="8 11" id="KW-1133">Transmembrane helix</keyword>
<evidence type="ECO:0000256" key="7">
    <source>
        <dbReference type="ARBA" id="ARBA00022777"/>
    </source>
</evidence>
<evidence type="ECO:0000256" key="8">
    <source>
        <dbReference type="ARBA" id="ARBA00022989"/>
    </source>
</evidence>
<protein>
    <recommendedName>
        <fullName evidence="3">histidine kinase</fullName>
        <ecNumber evidence="3">2.7.13.3</ecNumber>
    </recommendedName>
</protein>
<comment type="caution">
    <text evidence="15">The sequence shown here is derived from an EMBL/GenBank/DDBJ whole genome shotgun (WGS) entry which is preliminary data.</text>
</comment>
<evidence type="ECO:0000256" key="4">
    <source>
        <dbReference type="ARBA" id="ARBA00022553"/>
    </source>
</evidence>
<proteinExistence type="predicted"/>
<dbReference type="PROSITE" id="PS50109">
    <property type="entry name" value="HIS_KIN"/>
    <property type="match status" value="1"/>
</dbReference>
<gene>
    <name evidence="15" type="ORF">HGB48_02425</name>
</gene>
<dbReference type="Gene3D" id="6.10.340.10">
    <property type="match status" value="1"/>
</dbReference>
<evidence type="ECO:0000256" key="12">
    <source>
        <dbReference type="SAM" id="SignalP"/>
    </source>
</evidence>
<comment type="catalytic activity">
    <reaction evidence="1">
        <text>ATP + protein L-histidine = ADP + protein N-phospho-L-histidine.</text>
        <dbReference type="EC" id="2.7.13.3"/>
    </reaction>
</comment>
<feature type="compositionally biased region" description="Polar residues" evidence="10">
    <location>
        <begin position="700"/>
        <end position="712"/>
    </location>
</feature>
<dbReference type="Pfam" id="PF02518">
    <property type="entry name" value="HATPase_c"/>
    <property type="match status" value="1"/>
</dbReference>
<evidence type="ECO:0000313" key="15">
    <source>
        <dbReference type="EMBL" id="NKZ02616.1"/>
    </source>
</evidence>